<reference evidence="2" key="1">
    <citation type="submission" date="2020-05" db="EMBL/GenBank/DDBJ databases">
        <authorList>
            <person name="Chiriac C."/>
            <person name="Salcher M."/>
            <person name="Ghai R."/>
            <person name="Kavagutti S V."/>
        </authorList>
    </citation>
    <scope>NUCLEOTIDE SEQUENCE</scope>
</reference>
<name>A0A6J6W0I7_9ZZZZ</name>
<sequence>MPLQSSDMSVSKTHAQLQVADDGTLVAMDRGSTNGSVVVRRGVPRHLSPGRPTTLLDGDVLRLGDRTLEISRRA</sequence>
<dbReference type="InterPro" id="IPR000253">
    <property type="entry name" value="FHA_dom"/>
</dbReference>
<gene>
    <name evidence="2" type="ORF">UFOPK2761_03706</name>
</gene>
<proteinExistence type="predicted"/>
<accession>A0A6J6W0I7</accession>
<dbReference type="PROSITE" id="PS50006">
    <property type="entry name" value="FHA_DOMAIN"/>
    <property type="match status" value="1"/>
</dbReference>
<protein>
    <submittedName>
        <fullName evidence="2">Unannotated protein</fullName>
    </submittedName>
</protein>
<dbReference type="Pfam" id="PF00498">
    <property type="entry name" value="FHA"/>
    <property type="match status" value="1"/>
</dbReference>
<dbReference type="Gene3D" id="2.60.200.20">
    <property type="match status" value="1"/>
</dbReference>
<dbReference type="InterPro" id="IPR008984">
    <property type="entry name" value="SMAD_FHA_dom_sf"/>
</dbReference>
<evidence type="ECO:0000259" key="1">
    <source>
        <dbReference type="PROSITE" id="PS50006"/>
    </source>
</evidence>
<dbReference type="SUPFAM" id="SSF49879">
    <property type="entry name" value="SMAD/FHA domain"/>
    <property type="match status" value="1"/>
</dbReference>
<feature type="domain" description="FHA" evidence="1">
    <location>
        <begin position="1"/>
        <end position="43"/>
    </location>
</feature>
<organism evidence="2">
    <name type="scientific">freshwater metagenome</name>
    <dbReference type="NCBI Taxonomy" id="449393"/>
    <lineage>
        <taxon>unclassified sequences</taxon>
        <taxon>metagenomes</taxon>
        <taxon>ecological metagenomes</taxon>
    </lineage>
</organism>
<dbReference type="AlphaFoldDB" id="A0A6J6W0I7"/>
<evidence type="ECO:0000313" key="2">
    <source>
        <dbReference type="EMBL" id="CAB4776287.1"/>
    </source>
</evidence>
<dbReference type="EMBL" id="CAEZYQ010000068">
    <property type="protein sequence ID" value="CAB4776287.1"/>
    <property type="molecule type" value="Genomic_DNA"/>
</dbReference>